<protein>
    <recommendedName>
        <fullName evidence="3">Molybdopterin-binding protein</fullName>
    </recommendedName>
</protein>
<sequence length="93" mass="10295">MIAPVQGRVGQPVTFEGYADDYGNHIVALEFSLDGGKTWAVQDTSNSNPDLMIHWTYTYTPEEEGTYQLKVRSVTEDGRKTPLAAVAELFVEA</sequence>
<dbReference type="Gene3D" id="2.60.40.650">
    <property type="match status" value="1"/>
</dbReference>
<proteinExistence type="predicted"/>
<dbReference type="RefSeq" id="WP_244411801.1">
    <property type="nucleotide sequence ID" value="NZ_AP025564.1"/>
</dbReference>
<organism evidence="1 2">
    <name type="scientific">Raoultibacter timonensis</name>
    <dbReference type="NCBI Taxonomy" id="1907662"/>
    <lineage>
        <taxon>Bacteria</taxon>
        <taxon>Bacillati</taxon>
        <taxon>Actinomycetota</taxon>
        <taxon>Coriobacteriia</taxon>
        <taxon>Eggerthellales</taxon>
        <taxon>Eggerthellaceae</taxon>
        <taxon>Raoultibacter</taxon>
    </lineage>
</organism>
<evidence type="ECO:0008006" key="3">
    <source>
        <dbReference type="Google" id="ProtNLM"/>
    </source>
</evidence>
<evidence type="ECO:0000313" key="2">
    <source>
        <dbReference type="Proteomes" id="UP001320544"/>
    </source>
</evidence>
<gene>
    <name evidence="1" type="ORF">CE91St30_07520</name>
</gene>
<dbReference type="EMBL" id="AP025564">
    <property type="protein sequence ID" value="BDE95419.1"/>
    <property type="molecule type" value="Genomic_DNA"/>
</dbReference>
<dbReference type="InterPro" id="IPR014756">
    <property type="entry name" value="Ig_E-set"/>
</dbReference>
<accession>A0ABN6MBR0</accession>
<dbReference type="Proteomes" id="UP001320544">
    <property type="component" value="Chromosome"/>
</dbReference>
<evidence type="ECO:0000313" key="1">
    <source>
        <dbReference type="EMBL" id="BDE95419.1"/>
    </source>
</evidence>
<reference evidence="1 2" key="1">
    <citation type="submission" date="2022-01" db="EMBL/GenBank/DDBJ databases">
        <title>Novel bile acid biosynthetic pathways are enriched in the microbiome of centenarians.</title>
        <authorList>
            <person name="Sato Y."/>
            <person name="Atarashi K."/>
            <person name="Plichta R.D."/>
            <person name="Arai Y."/>
            <person name="Sasajima S."/>
            <person name="Kearney M.S."/>
            <person name="Suda W."/>
            <person name="Takeshita K."/>
            <person name="Sasaki T."/>
            <person name="Okamoto S."/>
            <person name="Skelly N.A."/>
            <person name="Okamura Y."/>
            <person name="Vlamakis H."/>
            <person name="Li Y."/>
            <person name="Tanoue T."/>
            <person name="Takei H."/>
            <person name="Nittono H."/>
            <person name="Narushima S."/>
            <person name="Irie J."/>
            <person name="Itoh H."/>
            <person name="Moriya K."/>
            <person name="Sugiura Y."/>
            <person name="Suematsu M."/>
            <person name="Moritoki N."/>
            <person name="Shibata S."/>
            <person name="Littman R.D."/>
            <person name="Fischbach A.M."/>
            <person name="Uwamino Y."/>
            <person name="Inoue T."/>
            <person name="Honda A."/>
            <person name="Hattori M."/>
            <person name="Murai T."/>
            <person name="Xavier J.R."/>
            <person name="Hirose N."/>
            <person name="Honda K."/>
        </authorList>
    </citation>
    <scope>NUCLEOTIDE SEQUENCE [LARGE SCALE GENOMIC DNA]</scope>
    <source>
        <strain evidence="1 2">CE91-St30</strain>
    </source>
</reference>
<dbReference type="SUPFAM" id="SSF81296">
    <property type="entry name" value="E set domains"/>
    <property type="match status" value="1"/>
</dbReference>
<keyword evidence="2" id="KW-1185">Reference proteome</keyword>
<name>A0ABN6MBR0_9ACTN</name>